<dbReference type="PROSITE" id="PS50888">
    <property type="entry name" value="BHLH"/>
    <property type="match status" value="1"/>
</dbReference>
<dbReference type="InterPro" id="IPR045843">
    <property type="entry name" value="IND-like"/>
</dbReference>
<dbReference type="SUPFAM" id="SSF47459">
    <property type="entry name" value="HLH, helix-loop-helix DNA-binding domain"/>
    <property type="match status" value="1"/>
</dbReference>
<sequence length="568" mass="61236">MSEPSKSSSQQLSPREPPVTTTPLSTNEINNLFEELKGVLYSNEDPAFLTALDQYKHDLRKSYVKGVREIFEQGRPLSFSPRLKQPPRQGAQQGGHLQQANFAPPEDFTFQIEQSAQQDPGGQTLLGTDDPVLTQLLFSPPPTHGGETPARAPPRSSISVGGTQTRLSFQYPFPPSPRPEEEQSEVPELSPTFLSLMSAAESVGKNATPTSTSAQFLFPRGVGAAAESGITDASEASQSASGLRPPGVRSQGAPRGVQRRGLLEKTLSENLERLHHGLSGGTSLSQPATPQTFQKEPLFAERTPFEFVFPAESTRGRPAAAEDRPAKKQRRSALPSLEAEDSPQTRYVSLLTEPDTEQFTLPGLEALGCLPRSVTPAFRHSVNTPGAEATSPGFPSESQAAQRATRTEGAKPAMVAPIPIKMRAKRGCATERRSVSERERRERIAARMDELRALVPQRMAFDKTSMLAKIVEYVKFLQMQVQLLRMGANGAPAADVGLPGGLPEVAKGLASRLPHPGQDPGVATGLLHLLKTAPGEAVQFLHDRGLCLVPTSVAATRFAPRGQLPRGI</sequence>
<feature type="compositionally biased region" description="Low complexity" evidence="3">
    <location>
        <begin position="1"/>
        <end position="14"/>
    </location>
</feature>
<dbReference type="GO" id="GO:0046983">
    <property type="term" value="F:protein dimerization activity"/>
    <property type="evidence" value="ECO:0007669"/>
    <property type="project" value="InterPro"/>
</dbReference>
<gene>
    <name evidence="5" type="ORF">KFL_000120370</name>
</gene>
<dbReference type="InterPro" id="IPR045239">
    <property type="entry name" value="bHLH95_bHLH"/>
</dbReference>
<dbReference type="Pfam" id="PF00010">
    <property type="entry name" value="HLH"/>
    <property type="match status" value="1"/>
</dbReference>
<dbReference type="InterPro" id="IPR036638">
    <property type="entry name" value="HLH_DNA-bd_sf"/>
</dbReference>
<dbReference type="OrthoDB" id="2020857at2759"/>
<dbReference type="GO" id="GO:0005634">
    <property type="term" value="C:nucleus"/>
    <property type="evidence" value="ECO:0000318"/>
    <property type="project" value="GO_Central"/>
</dbReference>
<evidence type="ECO:0000259" key="4">
    <source>
        <dbReference type="PROSITE" id="PS50888"/>
    </source>
</evidence>
<evidence type="ECO:0000313" key="5">
    <source>
        <dbReference type="EMBL" id="GAQ78392.1"/>
    </source>
</evidence>
<dbReference type="InterPro" id="IPR011598">
    <property type="entry name" value="bHLH_dom"/>
</dbReference>
<feature type="domain" description="BHLH" evidence="4">
    <location>
        <begin position="428"/>
        <end position="477"/>
    </location>
</feature>
<feature type="region of interest" description="Disordered" evidence="3">
    <location>
        <begin position="309"/>
        <end position="344"/>
    </location>
</feature>
<feature type="compositionally biased region" description="Polar residues" evidence="3">
    <location>
        <begin position="156"/>
        <end position="168"/>
    </location>
</feature>
<dbReference type="PANTHER" id="PTHR16223:SF268">
    <property type="entry name" value="SPERMATOGENESIS- AND OOGENESIS-SPECIFIC BASIC HELIX-LOOP-HELIX-CONTAINING PROTEIN 2"/>
    <property type="match status" value="1"/>
</dbReference>
<evidence type="ECO:0000256" key="1">
    <source>
        <dbReference type="ARBA" id="ARBA00004123"/>
    </source>
</evidence>
<organism evidence="5 6">
    <name type="scientific">Klebsormidium nitens</name>
    <name type="common">Green alga</name>
    <name type="synonym">Ulothrix nitens</name>
    <dbReference type="NCBI Taxonomy" id="105231"/>
    <lineage>
        <taxon>Eukaryota</taxon>
        <taxon>Viridiplantae</taxon>
        <taxon>Streptophyta</taxon>
        <taxon>Klebsormidiophyceae</taxon>
        <taxon>Klebsormidiales</taxon>
        <taxon>Klebsormidiaceae</taxon>
        <taxon>Klebsormidium</taxon>
    </lineage>
</organism>
<feature type="region of interest" description="Disordered" evidence="3">
    <location>
        <begin position="1"/>
        <end position="26"/>
    </location>
</feature>
<dbReference type="GO" id="GO:0000981">
    <property type="term" value="F:DNA-binding transcription factor activity, RNA polymerase II-specific"/>
    <property type="evidence" value="ECO:0000318"/>
    <property type="project" value="GO_Central"/>
</dbReference>
<dbReference type="EMBL" id="DF236961">
    <property type="protein sequence ID" value="GAQ78392.1"/>
    <property type="molecule type" value="Genomic_DNA"/>
</dbReference>
<dbReference type="Gene3D" id="4.10.280.10">
    <property type="entry name" value="Helix-loop-helix DNA-binding domain"/>
    <property type="match status" value="1"/>
</dbReference>
<feature type="region of interest" description="Disordered" evidence="3">
    <location>
        <begin position="228"/>
        <end position="289"/>
    </location>
</feature>
<dbReference type="GO" id="GO:0000978">
    <property type="term" value="F:RNA polymerase II cis-regulatory region sequence-specific DNA binding"/>
    <property type="evidence" value="ECO:0000318"/>
    <property type="project" value="GO_Central"/>
</dbReference>
<feature type="compositionally biased region" description="Low complexity" evidence="3">
    <location>
        <begin position="89"/>
        <end position="100"/>
    </location>
</feature>
<evidence type="ECO:0000256" key="2">
    <source>
        <dbReference type="ARBA" id="ARBA00023242"/>
    </source>
</evidence>
<keyword evidence="6" id="KW-1185">Reference proteome</keyword>
<dbReference type="PANTHER" id="PTHR16223">
    <property type="entry name" value="TRANSCRIPTION FACTOR BHLH83-RELATED"/>
    <property type="match status" value="1"/>
</dbReference>
<accession>A0A1Y1HL72</accession>
<protein>
    <submittedName>
        <fullName evidence="5">Basic helix-loop-helix family protein</fullName>
    </submittedName>
</protein>
<dbReference type="AlphaFoldDB" id="A0A1Y1HL72"/>
<feature type="region of interest" description="Disordered" evidence="3">
    <location>
        <begin position="133"/>
        <end position="187"/>
    </location>
</feature>
<dbReference type="SMART" id="SM00353">
    <property type="entry name" value="HLH"/>
    <property type="match status" value="1"/>
</dbReference>
<keyword evidence="2" id="KW-0539">Nucleus</keyword>
<evidence type="ECO:0000256" key="3">
    <source>
        <dbReference type="SAM" id="MobiDB-lite"/>
    </source>
</evidence>
<feature type="compositionally biased region" description="Basic and acidic residues" evidence="3">
    <location>
        <begin position="261"/>
        <end position="275"/>
    </location>
</feature>
<dbReference type="CDD" id="cd11393">
    <property type="entry name" value="bHLH_AtbHLH_like"/>
    <property type="match status" value="1"/>
</dbReference>
<name>A0A1Y1HL72_KLENI</name>
<comment type="subcellular location">
    <subcellularLocation>
        <location evidence="1">Nucleus</location>
    </subcellularLocation>
</comment>
<dbReference type="GO" id="GO:0006357">
    <property type="term" value="P:regulation of transcription by RNA polymerase II"/>
    <property type="evidence" value="ECO:0000318"/>
    <property type="project" value="GO_Central"/>
</dbReference>
<feature type="region of interest" description="Disordered" evidence="3">
    <location>
        <begin position="380"/>
        <end position="412"/>
    </location>
</feature>
<feature type="region of interest" description="Disordered" evidence="3">
    <location>
        <begin position="77"/>
        <end position="101"/>
    </location>
</feature>
<dbReference type="Proteomes" id="UP000054558">
    <property type="component" value="Unassembled WGS sequence"/>
</dbReference>
<proteinExistence type="predicted"/>
<evidence type="ECO:0000313" key="6">
    <source>
        <dbReference type="Proteomes" id="UP000054558"/>
    </source>
</evidence>
<reference evidence="5 6" key="1">
    <citation type="journal article" date="2014" name="Nat. Commun.">
        <title>Klebsormidium flaccidum genome reveals primary factors for plant terrestrial adaptation.</title>
        <authorList>
            <person name="Hori K."/>
            <person name="Maruyama F."/>
            <person name="Fujisawa T."/>
            <person name="Togashi T."/>
            <person name="Yamamoto N."/>
            <person name="Seo M."/>
            <person name="Sato S."/>
            <person name="Yamada T."/>
            <person name="Mori H."/>
            <person name="Tajima N."/>
            <person name="Moriyama T."/>
            <person name="Ikeuchi M."/>
            <person name="Watanabe M."/>
            <person name="Wada H."/>
            <person name="Kobayashi K."/>
            <person name="Saito M."/>
            <person name="Masuda T."/>
            <person name="Sasaki-Sekimoto Y."/>
            <person name="Mashiguchi K."/>
            <person name="Awai K."/>
            <person name="Shimojima M."/>
            <person name="Masuda S."/>
            <person name="Iwai M."/>
            <person name="Nobusawa T."/>
            <person name="Narise T."/>
            <person name="Kondo S."/>
            <person name="Saito H."/>
            <person name="Sato R."/>
            <person name="Murakawa M."/>
            <person name="Ihara Y."/>
            <person name="Oshima-Yamada Y."/>
            <person name="Ohtaka K."/>
            <person name="Satoh M."/>
            <person name="Sonobe K."/>
            <person name="Ishii M."/>
            <person name="Ohtani R."/>
            <person name="Kanamori-Sato M."/>
            <person name="Honoki R."/>
            <person name="Miyazaki D."/>
            <person name="Mochizuki H."/>
            <person name="Umetsu J."/>
            <person name="Higashi K."/>
            <person name="Shibata D."/>
            <person name="Kamiya Y."/>
            <person name="Sato N."/>
            <person name="Nakamura Y."/>
            <person name="Tabata S."/>
            <person name="Ida S."/>
            <person name="Kurokawa K."/>
            <person name="Ohta H."/>
        </authorList>
    </citation>
    <scope>NUCLEOTIDE SEQUENCE [LARGE SCALE GENOMIC DNA]</scope>
    <source>
        <strain evidence="5 6">NIES-2285</strain>
    </source>
</reference>